<dbReference type="Gene3D" id="1.25.10.10">
    <property type="entry name" value="Leucine-rich Repeat Variant"/>
    <property type="match status" value="1"/>
</dbReference>
<dbReference type="OrthoDB" id="6229456at2759"/>
<accession>A0A8S9Z7S4</accession>
<proteinExistence type="predicted"/>
<dbReference type="InterPro" id="IPR011989">
    <property type="entry name" value="ARM-like"/>
</dbReference>
<organism evidence="1 2">
    <name type="scientific">Paragonimus skrjabini miyazakii</name>
    <dbReference type="NCBI Taxonomy" id="59628"/>
    <lineage>
        <taxon>Eukaryota</taxon>
        <taxon>Metazoa</taxon>
        <taxon>Spiralia</taxon>
        <taxon>Lophotrochozoa</taxon>
        <taxon>Platyhelminthes</taxon>
        <taxon>Trematoda</taxon>
        <taxon>Digenea</taxon>
        <taxon>Plagiorchiida</taxon>
        <taxon>Troglotremata</taxon>
        <taxon>Troglotrematidae</taxon>
        <taxon>Paragonimus</taxon>
    </lineage>
</organism>
<evidence type="ECO:0000313" key="1">
    <source>
        <dbReference type="EMBL" id="KAF7261171.1"/>
    </source>
</evidence>
<keyword evidence="2" id="KW-1185">Reference proteome</keyword>
<dbReference type="AlphaFoldDB" id="A0A8S9Z7S4"/>
<sequence length="191" mass="21412">MLNHFYPLKQVCRCSLLSIHLFSKCLSSNGLGHLWDSQSDPLLHALIARAGGDKSTKFLQKESMECLFMVILCLTTERAISSLCNQILTIKVKSSHGRLVVGKLLTNLMDRLETNEDALQCLPQKLGVDSFEKLLKVTAQLLADGLSETRTCGRKIFSVLSRIHEIGKMCKRALTDRQLQNMQPLCVKNKP</sequence>
<dbReference type="Proteomes" id="UP000822476">
    <property type="component" value="Unassembled WGS sequence"/>
</dbReference>
<name>A0A8S9Z7S4_9TREM</name>
<gene>
    <name evidence="1" type="ORF">EG68_01601</name>
</gene>
<evidence type="ECO:0000313" key="2">
    <source>
        <dbReference type="Proteomes" id="UP000822476"/>
    </source>
</evidence>
<dbReference type="EMBL" id="JTDE01000464">
    <property type="protein sequence ID" value="KAF7261171.1"/>
    <property type="molecule type" value="Genomic_DNA"/>
</dbReference>
<comment type="caution">
    <text evidence="1">The sequence shown here is derived from an EMBL/GenBank/DDBJ whole genome shotgun (WGS) entry which is preliminary data.</text>
</comment>
<protein>
    <submittedName>
        <fullName evidence="1">Uncharacterized protein</fullName>
    </submittedName>
</protein>
<reference evidence="1" key="1">
    <citation type="submission" date="2019-07" db="EMBL/GenBank/DDBJ databases">
        <title>Annotation for the trematode Paragonimus miyazaki's.</title>
        <authorList>
            <person name="Choi Y.-J."/>
        </authorList>
    </citation>
    <scope>NUCLEOTIDE SEQUENCE</scope>
    <source>
        <strain evidence="1">Japan</strain>
    </source>
</reference>